<sequence>MTRRFVVTGTEGQVVRCLIERGGLQDNIEIVRIGRPQLDLAALQTLEASIVATKPDAIISAAAYTAVDRAETDEENAFYVNAKAVGEIGRIGKLLNVPIVHLSTDYVFDGQKTAAYCEDDLVNPVSVYGRSKLEGERLLAASGADHVILRTAWVYSPFGRNFIKTMLQLAETREQIGVVADQTGNPTSALDIADAIIKVTNNLIEFNDANLRGIFHMCGTGETNWADFARQIFEISAGYGGPVANINSLTTAEYPTKAARPKNSCLECSKLGLAHKVVMPPWQTSTAVTVKRLISH</sequence>
<dbReference type="Pfam" id="PF04321">
    <property type="entry name" value="RmlD_sub_bind"/>
    <property type="match status" value="1"/>
</dbReference>
<proteinExistence type="inferred from homology"/>
<dbReference type="PANTHER" id="PTHR10491:SF4">
    <property type="entry name" value="METHIONINE ADENOSYLTRANSFERASE 2 SUBUNIT BETA"/>
    <property type="match status" value="1"/>
</dbReference>
<dbReference type="Gene3D" id="3.90.25.10">
    <property type="entry name" value="UDP-galactose 4-epimerase, domain 1"/>
    <property type="match status" value="1"/>
</dbReference>
<organism evidence="8 9">
    <name type="scientific">Rhizobium soli</name>
    <dbReference type="NCBI Taxonomy" id="424798"/>
    <lineage>
        <taxon>Bacteria</taxon>
        <taxon>Pseudomonadati</taxon>
        <taxon>Pseudomonadota</taxon>
        <taxon>Alphaproteobacteria</taxon>
        <taxon>Hyphomicrobiales</taxon>
        <taxon>Rhizobiaceae</taxon>
        <taxon>Rhizobium/Agrobacterium group</taxon>
        <taxon>Rhizobium</taxon>
    </lineage>
</organism>
<dbReference type="Proteomes" id="UP000585437">
    <property type="component" value="Unassembled WGS sequence"/>
</dbReference>
<accession>A0A7X0MVA8</accession>
<evidence type="ECO:0000256" key="4">
    <source>
        <dbReference type="ARBA" id="ARBA00017099"/>
    </source>
</evidence>
<comment type="function">
    <text evidence="6">Catalyzes the reduction of dTDP-6-deoxy-L-lyxo-4-hexulose to yield dTDP-L-rhamnose.</text>
</comment>
<dbReference type="GO" id="GO:0008831">
    <property type="term" value="F:dTDP-4-dehydrorhamnose reductase activity"/>
    <property type="evidence" value="ECO:0007669"/>
    <property type="project" value="UniProtKB-EC"/>
</dbReference>
<dbReference type="PANTHER" id="PTHR10491">
    <property type="entry name" value="DTDP-4-DEHYDRORHAMNOSE REDUCTASE"/>
    <property type="match status" value="1"/>
</dbReference>
<evidence type="ECO:0000313" key="8">
    <source>
        <dbReference type="EMBL" id="MBB6511130.1"/>
    </source>
</evidence>
<keyword evidence="6 8" id="KW-0560">Oxidoreductase</keyword>
<dbReference type="RefSeq" id="WP_184656128.1">
    <property type="nucleotide sequence ID" value="NZ_JACHBU010000018.1"/>
</dbReference>
<dbReference type="Gene3D" id="3.40.50.720">
    <property type="entry name" value="NAD(P)-binding Rossmann-like Domain"/>
    <property type="match status" value="1"/>
</dbReference>
<evidence type="ECO:0000256" key="3">
    <source>
        <dbReference type="ARBA" id="ARBA00012929"/>
    </source>
</evidence>
<comment type="catalytic activity">
    <reaction evidence="5 6">
        <text>dTDP-beta-L-rhamnose + NADP(+) = dTDP-4-dehydro-beta-L-rhamnose + NADPH + H(+)</text>
        <dbReference type="Rhea" id="RHEA:21796"/>
        <dbReference type="ChEBI" id="CHEBI:15378"/>
        <dbReference type="ChEBI" id="CHEBI:57510"/>
        <dbReference type="ChEBI" id="CHEBI:57783"/>
        <dbReference type="ChEBI" id="CHEBI:58349"/>
        <dbReference type="ChEBI" id="CHEBI:62830"/>
        <dbReference type="EC" id="1.1.1.133"/>
    </reaction>
</comment>
<evidence type="ECO:0000259" key="7">
    <source>
        <dbReference type="Pfam" id="PF04321"/>
    </source>
</evidence>
<evidence type="ECO:0000256" key="1">
    <source>
        <dbReference type="ARBA" id="ARBA00004781"/>
    </source>
</evidence>
<keyword evidence="9" id="KW-1185">Reference proteome</keyword>
<gene>
    <name evidence="8" type="ORF">F4695_004528</name>
</gene>
<dbReference type="SUPFAM" id="SSF51735">
    <property type="entry name" value="NAD(P)-binding Rossmann-fold domains"/>
    <property type="match status" value="1"/>
</dbReference>
<reference evidence="8 9" key="1">
    <citation type="submission" date="2020-08" db="EMBL/GenBank/DDBJ databases">
        <title>The Agave Microbiome: Exploring the role of microbial communities in plant adaptations to desert environments.</title>
        <authorList>
            <person name="Partida-Martinez L.P."/>
        </authorList>
    </citation>
    <scope>NUCLEOTIDE SEQUENCE [LARGE SCALE GENOMIC DNA]</scope>
    <source>
        <strain evidence="8 9">AS3.12</strain>
    </source>
</reference>
<evidence type="ECO:0000256" key="2">
    <source>
        <dbReference type="ARBA" id="ARBA00010944"/>
    </source>
</evidence>
<dbReference type="EMBL" id="JACHBU010000018">
    <property type="protein sequence ID" value="MBB6511130.1"/>
    <property type="molecule type" value="Genomic_DNA"/>
</dbReference>
<comment type="similarity">
    <text evidence="2 6">Belongs to the dTDP-4-dehydrorhamnose reductase family.</text>
</comment>
<feature type="domain" description="RmlD-like substrate binding" evidence="7">
    <location>
        <begin position="4"/>
        <end position="293"/>
    </location>
</feature>
<dbReference type="InterPro" id="IPR029903">
    <property type="entry name" value="RmlD-like-bd"/>
</dbReference>
<comment type="pathway">
    <text evidence="1 6">Carbohydrate biosynthesis; dTDP-L-rhamnose biosynthesis.</text>
</comment>
<comment type="cofactor">
    <cofactor evidence="6">
        <name>Mg(2+)</name>
        <dbReference type="ChEBI" id="CHEBI:18420"/>
    </cofactor>
    <text evidence="6">Binds 1 Mg(2+) ion per monomer.</text>
</comment>
<dbReference type="InterPro" id="IPR005913">
    <property type="entry name" value="dTDP_dehydrorham_reduct"/>
</dbReference>
<evidence type="ECO:0000256" key="6">
    <source>
        <dbReference type="RuleBase" id="RU364082"/>
    </source>
</evidence>
<dbReference type="GO" id="GO:0019305">
    <property type="term" value="P:dTDP-rhamnose biosynthetic process"/>
    <property type="evidence" value="ECO:0007669"/>
    <property type="project" value="UniProtKB-UniPathway"/>
</dbReference>
<name>A0A7X0MVA8_9HYPH</name>
<dbReference type="UniPathway" id="UPA00124"/>
<comment type="caution">
    <text evidence="8">The sequence shown here is derived from an EMBL/GenBank/DDBJ whole genome shotgun (WGS) entry which is preliminary data.</text>
</comment>
<dbReference type="CDD" id="cd05254">
    <property type="entry name" value="dTDP_HR_like_SDR_e"/>
    <property type="match status" value="1"/>
</dbReference>
<evidence type="ECO:0000256" key="5">
    <source>
        <dbReference type="ARBA" id="ARBA00048200"/>
    </source>
</evidence>
<dbReference type="EC" id="1.1.1.133" evidence="3 6"/>
<dbReference type="AlphaFoldDB" id="A0A7X0MVA8"/>
<protein>
    <recommendedName>
        <fullName evidence="4 6">dTDP-4-dehydrorhamnose reductase</fullName>
        <ecNumber evidence="3 6">1.1.1.133</ecNumber>
    </recommendedName>
</protein>
<dbReference type="NCBIfam" id="TIGR01214">
    <property type="entry name" value="rmlD"/>
    <property type="match status" value="1"/>
</dbReference>
<keyword evidence="6" id="KW-0521">NADP</keyword>
<dbReference type="InterPro" id="IPR036291">
    <property type="entry name" value="NAD(P)-bd_dom_sf"/>
</dbReference>
<evidence type="ECO:0000313" key="9">
    <source>
        <dbReference type="Proteomes" id="UP000585437"/>
    </source>
</evidence>